<dbReference type="GO" id="GO:0008758">
    <property type="term" value="F:UDP-2,3-diacylglucosamine hydrolase activity"/>
    <property type="evidence" value="ECO:0007669"/>
    <property type="project" value="TreeGrafter"/>
</dbReference>
<evidence type="ECO:0000256" key="1">
    <source>
        <dbReference type="ARBA" id="ARBA00022723"/>
    </source>
</evidence>
<feature type="transmembrane region" description="Helical" evidence="3">
    <location>
        <begin position="37"/>
        <end position="55"/>
    </location>
</feature>
<dbReference type="Proteomes" id="UP000706891">
    <property type="component" value="Unassembled WGS sequence"/>
</dbReference>
<gene>
    <name evidence="5" type="ORF">H6A34_12685</name>
</gene>
<name>A0A939B6Y9_9BACT</name>
<dbReference type="InterPro" id="IPR051158">
    <property type="entry name" value="Metallophosphoesterase_sf"/>
</dbReference>
<evidence type="ECO:0000256" key="3">
    <source>
        <dbReference type="SAM" id="Phobius"/>
    </source>
</evidence>
<keyword evidence="3" id="KW-1133">Transmembrane helix</keyword>
<keyword evidence="6" id="KW-1185">Reference proteome</keyword>
<reference evidence="5" key="2">
    <citation type="journal article" date="2021" name="Sci. Rep.">
        <title>The distribution of antibiotic resistance genes in chicken gut microbiota commensals.</title>
        <authorList>
            <person name="Juricova H."/>
            <person name="Matiasovicova J."/>
            <person name="Kubasova T."/>
            <person name="Cejkova D."/>
            <person name="Rychlik I."/>
        </authorList>
    </citation>
    <scope>NUCLEOTIDE SEQUENCE</scope>
    <source>
        <strain evidence="5">An824</strain>
    </source>
</reference>
<dbReference type="EMBL" id="JACJJG010000118">
    <property type="protein sequence ID" value="MBM6674724.1"/>
    <property type="molecule type" value="Genomic_DNA"/>
</dbReference>
<dbReference type="InterPro" id="IPR004843">
    <property type="entry name" value="Calcineurin-like_PHP"/>
</dbReference>
<keyword evidence="3" id="KW-0812">Transmembrane</keyword>
<dbReference type="GO" id="GO:0016020">
    <property type="term" value="C:membrane"/>
    <property type="evidence" value="ECO:0007669"/>
    <property type="project" value="GOC"/>
</dbReference>
<dbReference type="PANTHER" id="PTHR31302">
    <property type="entry name" value="TRANSMEMBRANE PROTEIN WITH METALLOPHOSPHOESTERASE DOMAIN-RELATED"/>
    <property type="match status" value="1"/>
</dbReference>
<feature type="transmembrane region" description="Helical" evidence="3">
    <location>
        <begin position="67"/>
        <end position="92"/>
    </location>
</feature>
<feature type="transmembrane region" description="Helical" evidence="3">
    <location>
        <begin position="104"/>
        <end position="124"/>
    </location>
</feature>
<sequence length="388" mass="43950">MIARIFVYLLLFITLPDLYLDRRFLKKRTRYLWWQRVLWWLPGAFMFAYTIFLATSRNFAPDTLALLHIYLLLLGVLITPKFIFAFCSFLGWAHCRYHHTRNNWGNLVGLVLALAVDVAVIYGGTLGFRKLDIRHEDYYSSELPAAFDGYKIVQFSDAHVGTYGTVYANVLEKAIDLINAQDADMAVFTGDLQNMEPKELYPFMQTLSRVTAKDGVFSVLGNHDYSGYIDAPSAVKVANERELISLQRQMGWDLLLNEHRVIRRGNDSIVIAGMENDGGKRFPQKGDVKKSLAGVKSNAFVIMLEHDPSSWRKKILPQSKAQLTLSGHTHAGQLEVFGLSPAAFNYKEWFGMYYDGERALNVSAGMGGFVPFRLGASNEIVVITLHKK</sequence>
<keyword evidence="3" id="KW-0472">Membrane</keyword>
<evidence type="ECO:0000256" key="2">
    <source>
        <dbReference type="ARBA" id="ARBA00022801"/>
    </source>
</evidence>
<evidence type="ECO:0000313" key="6">
    <source>
        <dbReference type="Proteomes" id="UP000706891"/>
    </source>
</evidence>
<keyword evidence="2" id="KW-0378">Hydrolase</keyword>
<dbReference type="InterPro" id="IPR029052">
    <property type="entry name" value="Metallo-depent_PP-like"/>
</dbReference>
<accession>A0A939B6Y9</accession>
<dbReference type="AlphaFoldDB" id="A0A939B6Y9"/>
<dbReference type="RefSeq" id="WP_205105820.1">
    <property type="nucleotide sequence ID" value="NZ_JACJJG010000118.1"/>
</dbReference>
<dbReference type="Gene3D" id="3.60.21.10">
    <property type="match status" value="1"/>
</dbReference>
<feature type="domain" description="Calcineurin-like phosphoesterase" evidence="4">
    <location>
        <begin position="151"/>
        <end position="331"/>
    </location>
</feature>
<dbReference type="PANTHER" id="PTHR31302:SF31">
    <property type="entry name" value="PHOSPHODIESTERASE YAEI"/>
    <property type="match status" value="1"/>
</dbReference>
<evidence type="ECO:0000259" key="4">
    <source>
        <dbReference type="Pfam" id="PF00149"/>
    </source>
</evidence>
<protein>
    <submittedName>
        <fullName evidence="5">Metallophosphoesterase</fullName>
    </submittedName>
</protein>
<comment type="caution">
    <text evidence="5">The sequence shown here is derived from an EMBL/GenBank/DDBJ whole genome shotgun (WGS) entry which is preliminary data.</text>
</comment>
<dbReference type="Pfam" id="PF00149">
    <property type="entry name" value="Metallophos"/>
    <property type="match status" value="1"/>
</dbReference>
<dbReference type="SUPFAM" id="SSF56300">
    <property type="entry name" value="Metallo-dependent phosphatases"/>
    <property type="match status" value="1"/>
</dbReference>
<reference evidence="5" key="1">
    <citation type="submission" date="2020-08" db="EMBL/GenBank/DDBJ databases">
        <authorList>
            <person name="Cejkova D."/>
            <person name="Kubasova T."/>
            <person name="Jahodarova E."/>
            <person name="Rychlik I."/>
        </authorList>
    </citation>
    <scope>NUCLEOTIDE SEQUENCE</scope>
    <source>
        <strain evidence="5">An824</strain>
    </source>
</reference>
<organism evidence="5 6">
    <name type="scientific">Marseilla massiliensis</name>
    <dbReference type="NCBI Taxonomy" id="1841864"/>
    <lineage>
        <taxon>Bacteria</taxon>
        <taxon>Pseudomonadati</taxon>
        <taxon>Bacteroidota</taxon>
        <taxon>Bacteroidia</taxon>
        <taxon>Bacteroidales</taxon>
        <taxon>Prevotellaceae</taxon>
        <taxon>Marseilla</taxon>
    </lineage>
</organism>
<evidence type="ECO:0000313" key="5">
    <source>
        <dbReference type="EMBL" id="MBM6674724.1"/>
    </source>
</evidence>
<proteinExistence type="predicted"/>
<keyword evidence="1" id="KW-0479">Metal-binding</keyword>
<dbReference type="GO" id="GO:0009245">
    <property type="term" value="P:lipid A biosynthetic process"/>
    <property type="evidence" value="ECO:0007669"/>
    <property type="project" value="TreeGrafter"/>
</dbReference>
<dbReference type="CDD" id="cd07385">
    <property type="entry name" value="MPP_YkuE_C"/>
    <property type="match status" value="1"/>
</dbReference>
<dbReference type="GO" id="GO:0046872">
    <property type="term" value="F:metal ion binding"/>
    <property type="evidence" value="ECO:0007669"/>
    <property type="project" value="UniProtKB-KW"/>
</dbReference>